<gene>
    <name evidence="1" type="ORF">D5R55_06200</name>
</gene>
<evidence type="ECO:0000313" key="1">
    <source>
        <dbReference type="EMBL" id="AZQ50621.1"/>
    </source>
</evidence>
<dbReference type="Proteomes" id="UP000277191">
    <property type="component" value="Chromosome 1"/>
</dbReference>
<dbReference type="EMBL" id="CP034545">
    <property type="protein sequence ID" value="AZQ50621.1"/>
    <property type="molecule type" value="Genomic_DNA"/>
</dbReference>
<proteinExistence type="predicted"/>
<reference evidence="1 2" key="1">
    <citation type="submission" date="2018-12" db="EMBL/GenBank/DDBJ databases">
        <title>Cadmium resistance mechanism in endophytic bacteria Burkholderia cenocepacia YG-3.</title>
        <authorList>
            <person name="Zhang X."/>
            <person name="Wang X."/>
            <person name="Zhu Y."/>
        </authorList>
    </citation>
    <scope>NUCLEOTIDE SEQUENCE [LARGE SCALE GENOMIC DNA]</scope>
    <source>
        <strain evidence="1 2">YG-3</strain>
    </source>
</reference>
<organism evidence="1 2">
    <name type="scientific">Burkholderia cenocepacia</name>
    <dbReference type="NCBI Taxonomy" id="95486"/>
    <lineage>
        <taxon>Bacteria</taxon>
        <taxon>Pseudomonadati</taxon>
        <taxon>Pseudomonadota</taxon>
        <taxon>Betaproteobacteria</taxon>
        <taxon>Burkholderiales</taxon>
        <taxon>Burkholderiaceae</taxon>
        <taxon>Burkholderia</taxon>
        <taxon>Burkholderia cepacia complex</taxon>
    </lineage>
</organism>
<dbReference type="AlphaFoldDB" id="A0A3Q9F1U6"/>
<name>A0A3Q9F1U6_9BURK</name>
<dbReference type="RefSeq" id="WP_126360540.1">
    <property type="nucleotide sequence ID" value="NZ_CP034545.1"/>
</dbReference>
<sequence length="296" mass="31705">MSPWSSESLAVGVGTREIAVGIRTRAPWRPGRRGFFADPLAVVIPDDQFGSETALLDALRAALAATPGAEVGADARADVRAKRAPARGAHVVLDDFWCCHAILRGDFRALHARELEEIALAHFSDTYGVAAESLVARVDVRHGGRALFASALPRTLYDGILGTGAAGDVRIRCLRAALPETLNRFALKPDGDAMLLVVGEALLQAVMIERGEWAAYDTQRLFPGEAGDASRLAELAEQLFERSALRTGLKRDACKLYLFGVDLDTAPFDARFAATVLPGRAALDASPARRLLGYAS</sequence>
<evidence type="ECO:0000313" key="2">
    <source>
        <dbReference type="Proteomes" id="UP000277191"/>
    </source>
</evidence>
<protein>
    <submittedName>
        <fullName evidence="1">Uncharacterized protein</fullName>
    </submittedName>
</protein>
<accession>A0A3Q9F1U6</accession>